<evidence type="ECO:0000256" key="3">
    <source>
        <dbReference type="ARBA" id="ARBA00023211"/>
    </source>
</evidence>
<evidence type="ECO:0000313" key="7">
    <source>
        <dbReference type="Proteomes" id="UP001642409"/>
    </source>
</evidence>
<dbReference type="Gene3D" id="3.60.21.10">
    <property type="match status" value="1"/>
</dbReference>
<comment type="caution">
    <text evidence="5">The sequence shown here is derived from an EMBL/GenBank/DDBJ whole genome shotgun (WGS) entry which is preliminary data.</text>
</comment>
<name>A0AA86U419_9EUKA</name>
<dbReference type="InterPro" id="IPR051134">
    <property type="entry name" value="PPP_phosphatase"/>
</dbReference>
<dbReference type="Pfam" id="PF00149">
    <property type="entry name" value="Metallophos"/>
    <property type="match status" value="1"/>
</dbReference>
<reference evidence="6 7" key="2">
    <citation type="submission" date="2024-07" db="EMBL/GenBank/DDBJ databases">
        <authorList>
            <person name="Akdeniz Z."/>
        </authorList>
    </citation>
    <scope>NUCLEOTIDE SEQUENCE [LARGE SCALE GENOMIC DNA]</scope>
</reference>
<evidence type="ECO:0000256" key="1">
    <source>
        <dbReference type="ARBA" id="ARBA00001936"/>
    </source>
</evidence>
<keyword evidence="7" id="KW-1185">Reference proteome</keyword>
<evidence type="ECO:0000313" key="6">
    <source>
        <dbReference type="EMBL" id="CAL6025571.1"/>
    </source>
</evidence>
<dbReference type="EMBL" id="CATOUU010000694">
    <property type="protein sequence ID" value="CAI9941575.1"/>
    <property type="molecule type" value="Genomic_DNA"/>
</dbReference>
<dbReference type="PANTHER" id="PTHR45668:SF5">
    <property type="entry name" value="SERINE_THREONINE-PROTEIN PHOSPHATASE 5"/>
    <property type="match status" value="1"/>
</dbReference>
<feature type="domain" description="Serine/threonine specific protein phosphatases" evidence="4">
    <location>
        <begin position="123"/>
        <end position="403"/>
    </location>
</feature>
<dbReference type="InterPro" id="IPR029052">
    <property type="entry name" value="Metallo-depent_PP-like"/>
</dbReference>
<dbReference type="AlphaFoldDB" id="A0AA86U419"/>
<organism evidence="5">
    <name type="scientific">Hexamita inflata</name>
    <dbReference type="NCBI Taxonomy" id="28002"/>
    <lineage>
        <taxon>Eukaryota</taxon>
        <taxon>Metamonada</taxon>
        <taxon>Diplomonadida</taxon>
        <taxon>Hexamitidae</taxon>
        <taxon>Hexamitinae</taxon>
        <taxon>Hexamita</taxon>
    </lineage>
</organism>
<dbReference type="GO" id="GO:0046872">
    <property type="term" value="F:metal ion binding"/>
    <property type="evidence" value="ECO:0007669"/>
    <property type="project" value="UniProtKB-KW"/>
</dbReference>
<dbReference type="PANTHER" id="PTHR45668">
    <property type="entry name" value="SERINE/THREONINE-PROTEIN PHOSPHATASE 5-RELATED"/>
    <property type="match status" value="1"/>
</dbReference>
<protein>
    <submittedName>
        <fullName evidence="5">Serine/threonine protein phosphatase 5</fullName>
    </submittedName>
    <submittedName>
        <fullName evidence="6">Serine/threonine_protein phosphatase 5</fullName>
    </submittedName>
</protein>
<dbReference type="SMART" id="SM00156">
    <property type="entry name" value="PP2Ac"/>
    <property type="match status" value="1"/>
</dbReference>
<dbReference type="GO" id="GO:0016787">
    <property type="term" value="F:hydrolase activity"/>
    <property type="evidence" value="ECO:0007669"/>
    <property type="project" value="InterPro"/>
</dbReference>
<dbReference type="CDD" id="cd00144">
    <property type="entry name" value="MPP_PPP_family"/>
    <property type="match status" value="1"/>
</dbReference>
<dbReference type="Proteomes" id="UP001642409">
    <property type="component" value="Unassembled WGS sequence"/>
</dbReference>
<dbReference type="SUPFAM" id="SSF56300">
    <property type="entry name" value="Metallo-dependent phosphatases"/>
    <property type="match status" value="1"/>
</dbReference>
<evidence type="ECO:0000259" key="4">
    <source>
        <dbReference type="SMART" id="SM00156"/>
    </source>
</evidence>
<sequence length="591" mass="67000">MNSDADQITSLKKLLKVQQAEPISNEKLVALNEQYFTPYKAQTSSITMDDLEFIKSITSQEYFDNLSAKVKVAREDRNLDPIIPLSTVLRVLKLATNVLQTLPNIEQIDLKNSELKPFETAEYEEHNIQSVKMFSPTQPLQESGANPELILLGDTHGTFEVLEHVFQKYGIPSQSSPLYAFNGDYVDRGGQSIEVFITLVGFKLRYPKRVFLTRGNHECKSICASYSLLGECYLKYSDNLKQLFKAMTECFIHLPIGMSINKKILVVHGGVNTNSVWLTDTLEKLNRHREPDVFTDMSVSDPLGDFLWADPENGTEESIFNHLRMTSCLFGENGLTRFLKLNGYEMLIRSHTACPQGFEAALSDRCWTIFSVPRYADNVGAYMLFQIKGEQLTGLVQQFDVSEHSAMDKQIFCDDQLAQKFNSLTVKDITMMKSNPKELKLLFTYLVGGQIQADIGAPRECKYLNTVAEEKIELPKILQTSEGVQMLVQKLIEMLEKNEMDAMEMIGVLDIENQSDAILISGLDVTLKDFGISMPDGLFRSQVEKKDLEIVIQNAEKIAEQELKKKLARQQKKMVNKGQKAAKKFIKKDKK</sequence>
<dbReference type="InterPro" id="IPR006186">
    <property type="entry name" value="Ser/Thr-sp_prot-phosphatase"/>
</dbReference>
<accession>A0AA86U419</accession>
<gene>
    <name evidence="5" type="ORF">HINF_LOCUS29220</name>
    <name evidence="6" type="ORF">HINF_LOCUS30409</name>
</gene>
<comment type="cofactor">
    <cofactor evidence="1">
        <name>Mn(2+)</name>
        <dbReference type="ChEBI" id="CHEBI:29035"/>
    </cofactor>
</comment>
<dbReference type="PRINTS" id="PR00114">
    <property type="entry name" value="STPHPHTASE"/>
</dbReference>
<evidence type="ECO:0000313" key="5">
    <source>
        <dbReference type="EMBL" id="CAI9941575.1"/>
    </source>
</evidence>
<keyword evidence="2" id="KW-0479">Metal-binding</keyword>
<evidence type="ECO:0000256" key="2">
    <source>
        <dbReference type="ARBA" id="ARBA00022723"/>
    </source>
</evidence>
<dbReference type="EMBL" id="CAXDID020000099">
    <property type="protein sequence ID" value="CAL6025571.1"/>
    <property type="molecule type" value="Genomic_DNA"/>
</dbReference>
<keyword evidence="3" id="KW-0464">Manganese</keyword>
<reference evidence="5" key="1">
    <citation type="submission" date="2023-06" db="EMBL/GenBank/DDBJ databases">
        <authorList>
            <person name="Kurt Z."/>
        </authorList>
    </citation>
    <scope>NUCLEOTIDE SEQUENCE</scope>
</reference>
<proteinExistence type="predicted"/>
<dbReference type="InterPro" id="IPR004843">
    <property type="entry name" value="Calcineurin-like_PHP"/>
</dbReference>